<dbReference type="InterPro" id="IPR036925">
    <property type="entry name" value="TIF_IF2_dom3_sf"/>
</dbReference>
<accession>A0A9P6AWU9</accession>
<keyword evidence="4" id="KW-0472">Membrane</keyword>
<feature type="transmembrane region" description="Helical" evidence="4">
    <location>
        <begin position="598"/>
        <end position="623"/>
    </location>
</feature>
<dbReference type="Gene3D" id="2.40.30.10">
    <property type="entry name" value="Translation factors"/>
    <property type="match status" value="2"/>
</dbReference>
<dbReference type="PANTHER" id="PTHR43381">
    <property type="entry name" value="TRANSLATION INITIATION FACTOR IF-2-RELATED"/>
    <property type="match status" value="1"/>
</dbReference>
<keyword evidence="2" id="KW-0342">GTP-binding</keyword>
<dbReference type="SUPFAM" id="SSF50447">
    <property type="entry name" value="Translation proteins"/>
    <property type="match status" value="1"/>
</dbReference>
<dbReference type="SUPFAM" id="SSF52156">
    <property type="entry name" value="Initiation factor IF2/eIF5b, domain 3"/>
    <property type="match status" value="1"/>
</dbReference>
<dbReference type="Gene3D" id="3.40.50.300">
    <property type="entry name" value="P-loop containing nucleotide triphosphate hydrolases"/>
    <property type="match status" value="1"/>
</dbReference>
<dbReference type="InterPro" id="IPR015760">
    <property type="entry name" value="TIF_IF2"/>
</dbReference>
<dbReference type="GO" id="GO:0005737">
    <property type="term" value="C:cytoplasm"/>
    <property type="evidence" value="ECO:0007669"/>
    <property type="project" value="TreeGrafter"/>
</dbReference>
<feature type="domain" description="Translation initiation factor IF- 2" evidence="6">
    <location>
        <begin position="783"/>
        <end position="831"/>
    </location>
</feature>
<name>A0A9P6AWU9_9AGAM</name>
<dbReference type="InterPro" id="IPR009000">
    <property type="entry name" value="Transl_B-barrel_sf"/>
</dbReference>
<keyword evidence="1" id="KW-0547">Nucleotide-binding</keyword>
<dbReference type="InterPro" id="IPR023115">
    <property type="entry name" value="TIF_IF2_dom3"/>
</dbReference>
<feature type="region of interest" description="Disordered" evidence="3">
    <location>
        <begin position="719"/>
        <end position="753"/>
    </location>
</feature>
<keyword evidence="8" id="KW-1185">Reference proteome</keyword>
<dbReference type="Pfam" id="PF00009">
    <property type="entry name" value="GTP_EFTU"/>
    <property type="match status" value="1"/>
</dbReference>
<evidence type="ECO:0000256" key="3">
    <source>
        <dbReference type="SAM" id="MobiDB-lite"/>
    </source>
</evidence>
<organism evidence="7 8">
    <name type="scientific">Hydnum rufescens UP504</name>
    <dbReference type="NCBI Taxonomy" id="1448309"/>
    <lineage>
        <taxon>Eukaryota</taxon>
        <taxon>Fungi</taxon>
        <taxon>Dikarya</taxon>
        <taxon>Basidiomycota</taxon>
        <taxon>Agaricomycotina</taxon>
        <taxon>Agaricomycetes</taxon>
        <taxon>Cantharellales</taxon>
        <taxon>Hydnaceae</taxon>
        <taxon>Hydnum</taxon>
    </lineage>
</organism>
<dbReference type="AlphaFoldDB" id="A0A9P6AWU9"/>
<protein>
    <recommendedName>
        <fullName evidence="9">Tr-type G domain-containing protein</fullName>
    </recommendedName>
</protein>
<gene>
    <name evidence="7" type="ORF">BS47DRAFT_1394395</name>
</gene>
<dbReference type="GO" id="GO:0003743">
    <property type="term" value="F:translation initiation factor activity"/>
    <property type="evidence" value="ECO:0007669"/>
    <property type="project" value="TreeGrafter"/>
</dbReference>
<evidence type="ECO:0000259" key="5">
    <source>
        <dbReference type="Pfam" id="PF00009"/>
    </source>
</evidence>
<dbReference type="Pfam" id="PF11987">
    <property type="entry name" value="IF-2"/>
    <property type="match status" value="1"/>
</dbReference>
<dbReference type="OrthoDB" id="361630at2759"/>
<evidence type="ECO:0000256" key="1">
    <source>
        <dbReference type="ARBA" id="ARBA00022741"/>
    </source>
</evidence>
<evidence type="ECO:0000256" key="2">
    <source>
        <dbReference type="ARBA" id="ARBA00023134"/>
    </source>
</evidence>
<evidence type="ECO:0000259" key="6">
    <source>
        <dbReference type="Pfam" id="PF11987"/>
    </source>
</evidence>
<evidence type="ECO:0000256" key="4">
    <source>
        <dbReference type="SAM" id="Phobius"/>
    </source>
</evidence>
<comment type="caution">
    <text evidence="7">The sequence shown here is derived from an EMBL/GenBank/DDBJ whole genome shotgun (WGS) entry which is preliminary data.</text>
</comment>
<dbReference type="GO" id="GO:0003924">
    <property type="term" value="F:GTPase activity"/>
    <property type="evidence" value="ECO:0007669"/>
    <property type="project" value="InterPro"/>
</dbReference>
<proteinExistence type="predicted"/>
<feature type="compositionally biased region" description="Polar residues" evidence="3">
    <location>
        <begin position="724"/>
        <end position="741"/>
    </location>
</feature>
<feature type="domain" description="Tr-type G" evidence="5">
    <location>
        <begin position="456"/>
        <end position="567"/>
    </location>
</feature>
<dbReference type="GO" id="GO:0005525">
    <property type="term" value="F:GTP binding"/>
    <property type="evidence" value="ECO:0007669"/>
    <property type="project" value="UniProtKB-KW"/>
</dbReference>
<dbReference type="PANTHER" id="PTHR43381:SF20">
    <property type="entry name" value="TRANSLATION INITIATION FACTOR IF-2, MITOCHONDRIAL"/>
    <property type="match status" value="1"/>
</dbReference>
<dbReference type="InterPro" id="IPR000795">
    <property type="entry name" value="T_Tr_GTP-bd_dom"/>
</dbReference>
<evidence type="ECO:0000313" key="7">
    <source>
        <dbReference type="EMBL" id="KAF9512266.1"/>
    </source>
</evidence>
<sequence length="920" mass="100305">MPPSPPQVRALESMDWLDSIQRVLILTPSDGWNTHPVHTIQATLKAVDSTLLRQSHNNASYSIHSGALSLNMNPSVCPHPDRLIGLFFNLAAHQDKVRHKDGRGRLLPDVFAETRLLSLPPGVVALHDKDSKPIPPADIDSLTQQKINDLRHDSKLVDYLQLSIPNLRRDPHTKLYSDDDLARIIQRTTKVPAGAFRARRVPGVLGVIEILGIRQARSWGAAPSTISSGSLAQLPRKRGVSSQVPCYALTRRPGAIVAGAIALAAFSHEPPNDNDAESVYTHIPLIIPTSQPRSIDNILEKNGYAGQYSLDPPAIQPVTRLFVDPNVIRAALRDDKTSSNIASNHHDTVHHHNHNCDHIHHHKYPVVDGCLATTNLGFPPRDESTRPGRPHHRLLPLDRRPSCRLNHRLTAYPELFLNCTSPHPPQHGLPRRGDVYVASPSTSPALPPALVDEVPRTITLLDTPGHVAFTAMRARGAGVRDILVLVIAADDGVVPQIRGVIALSKKDSTNEDGYGVGMVVAINKTAVKHVLLAEAVRLEEFGDAPCVEVSCLTGLGLDKLVETVSTLAEVKDLRARRTGRAEGCVLESRVDKGRGCDVGFISTILEFLLLVLTLAFFLVPLLWSCSRKAVWKQGYLIVGMTCARVQQITDSGEPVRSATPAFPLTISEWKESARTGDEVLEGGEDVVKNAIHNRNRNLAIRPLQGDVVLINEKHMEAKDMAQEAATSGSRIPSSSQASPVASNAADPSLPGPAEDHVKELRLIIKGDYRGPYHESQDHPGCCGEPTEADVDMVKAVNAMIIGFSVSTSHKVKAHAATSGVSIHTDTVIYRISTKSDLASVVQPILEVYRKHKVIIRVASCRVTNGVIERHKPVKVLRNDLEVYNGTLDALKHVKKDILEARKGSECGVSFASVIGSRHLK</sequence>
<dbReference type="CDD" id="cd03692">
    <property type="entry name" value="mtIF2_IVc"/>
    <property type="match status" value="1"/>
</dbReference>
<dbReference type="EMBL" id="MU128989">
    <property type="protein sequence ID" value="KAF9512266.1"/>
    <property type="molecule type" value="Genomic_DNA"/>
</dbReference>
<keyword evidence="4" id="KW-0812">Transmembrane</keyword>
<dbReference type="InterPro" id="IPR027417">
    <property type="entry name" value="P-loop_NTPase"/>
</dbReference>
<keyword evidence="4" id="KW-1133">Transmembrane helix</keyword>
<reference evidence="7" key="1">
    <citation type="journal article" date="2020" name="Nat. Commun.">
        <title>Large-scale genome sequencing of mycorrhizal fungi provides insights into the early evolution of symbiotic traits.</title>
        <authorList>
            <person name="Miyauchi S."/>
            <person name="Kiss E."/>
            <person name="Kuo A."/>
            <person name="Drula E."/>
            <person name="Kohler A."/>
            <person name="Sanchez-Garcia M."/>
            <person name="Morin E."/>
            <person name="Andreopoulos B."/>
            <person name="Barry K.W."/>
            <person name="Bonito G."/>
            <person name="Buee M."/>
            <person name="Carver A."/>
            <person name="Chen C."/>
            <person name="Cichocki N."/>
            <person name="Clum A."/>
            <person name="Culley D."/>
            <person name="Crous P.W."/>
            <person name="Fauchery L."/>
            <person name="Girlanda M."/>
            <person name="Hayes R.D."/>
            <person name="Keri Z."/>
            <person name="LaButti K."/>
            <person name="Lipzen A."/>
            <person name="Lombard V."/>
            <person name="Magnuson J."/>
            <person name="Maillard F."/>
            <person name="Murat C."/>
            <person name="Nolan M."/>
            <person name="Ohm R.A."/>
            <person name="Pangilinan J."/>
            <person name="Pereira M.F."/>
            <person name="Perotto S."/>
            <person name="Peter M."/>
            <person name="Pfister S."/>
            <person name="Riley R."/>
            <person name="Sitrit Y."/>
            <person name="Stielow J.B."/>
            <person name="Szollosi G."/>
            <person name="Zifcakova L."/>
            <person name="Stursova M."/>
            <person name="Spatafora J.W."/>
            <person name="Tedersoo L."/>
            <person name="Vaario L.M."/>
            <person name="Yamada A."/>
            <person name="Yan M."/>
            <person name="Wang P."/>
            <person name="Xu J."/>
            <person name="Bruns T."/>
            <person name="Baldrian P."/>
            <person name="Vilgalys R."/>
            <person name="Dunand C."/>
            <person name="Henrissat B."/>
            <person name="Grigoriev I.V."/>
            <person name="Hibbett D."/>
            <person name="Nagy L.G."/>
            <person name="Martin F.M."/>
        </authorList>
    </citation>
    <scope>NUCLEOTIDE SEQUENCE</scope>
    <source>
        <strain evidence="7">UP504</strain>
    </source>
</reference>
<dbReference type="Gene3D" id="3.40.50.10050">
    <property type="entry name" value="Translation initiation factor IF- 2, domain 3"/>
    <property type="match status" value="1"/>
</dbReference>
<dbReference type="SUPFAM" id="SSF52540">
    <property type="entry name" value="P-loop containing nucleoside triphosphate hydrolases"/>
    <property type="match status" value="1"/>
</dbReference>
<dbReference type="Proteomes" id="UP000886523">
    <property type="component" value="Unassembled WGS sequence"/>
</dbReference>
<evidence type="ECO:0000313" key="8">
    <source>
        <dbReference type="Proteomes" id="UP000886523"/>
    </source>
</evidence>
<evidence type="ECO:0008006" key="9">
    <source>
        <dbReference type="Google" id="ProtNLM"/>
    </source>
</evidence>